<feature type="compositionally biased region" description="Low complexity" evidence="1">
    <location>
        <begin position="362"/>
        <end position="381"/>
    </location>
</feature>
<feature type="compositionally biased region" description="Basic and acidic residues" evidence="1">
    <location>
        <begin position="155"/>
        <end position="165"/>
    </location>
</feature>
<dbReference type="EMBL" id="CP133619">
    <property type="protein sequence ID" value="WMV41908.1"/>
    <property type="molecule type" value="Genomic_DNA"/>
</dbReference>
<dbReference type="PANTHER" id="PTHR33180">
    <property type="entry name" value="PHOTOSYSTEM II CP43 REACTION CENTER PROTEIN"/>
    <property type="match status" value="1"/>
</dbReference>
<dbReference type="PANTHER" id="PTHR33180:SF31">
    <property type="entry name" value="POLYPROTEIN PROTEIN"/>
    <property type="match status" value="1"/>
</dbReference>
<sequence length="381" mass="42192">MSTRELPDDVLLEYFNRSLDTVNNGVAEQHIRGGIMRQPLDIALGFLDEMTKINRAWYTREDRASFLNIGLTKEQLGKNQERDENMAKIMTQMDLLTKNVMGGGYKDMNTVGANSGVSPDDAQFEDMYNVEVQFLSNQTGGSRPSYPRSGGNHGGNRDRDDDMARSKLLVRGLAPGNKAKGKGINSTHLTSSESEREEDVESRTPIHTLAIEGEFLKRKRLELESKVVRDPLARLPALPTPPTPLISYAPEVLLAPAHPPWSMNRLKATGLWNILKEKPLSTDGVVKSDLCRRAGVPFVAKMDVEVTSTSSTDIRRIEAEYMKDEAERRKKASVDISLVVDVESMEADTTQSTLENVPVDIPNPSTSTAPPPATTFRPPLT</sequence>
<feature type="compositionally biased region" description="Low complexity" evidence="1">
    <location>
        <begin position="140"/>
        <end position="150"/>
    </location>
</feature>
<evidence type="ECO:0000313" key="3">
    <source>
        <dbReference type="Proteomes" id="UP001234989"/>
    </source>
</evidence>
<name>A0AAF0U9V9_SOLVR</name>
<proteinExistence type="predicted"/>
<gene>
    <name evidence="2" type="ORF">MTR67_035293</name>
</gene>
<organism evidence="2 3">
    <name type="scientific">Solanum verrucosum</name>
    <dbReference type="NCBI Taxonomy" id="315347"/>
    <lineage>
        <taxon>Eukaryota</taxon>
        <taxon>Viridiplantae</taxon>
        <taxon>Streptophyta</taxon>
        <taxon>Embryophyta</taxon>
        <taxon>Tracheophyta</taxon>
        <taxon>Spermatophyta</taxon>
        <taxon>Magnoliopsida</taxon>
        <taxon>eudicotyledons</taxon>
        <taxon>Gunneridae</taxon>
        <taxon>Pentapetalae</taxon>
        <taxon>asterids</taxon>
        <taxon>lamiids</taxon>
        <taxon>Solanales</taxon>
        <taxon>Solanaceae</taxon>
        <taxon>Solanoideae</taxon>
        <taxon>Solaneae</taxon>
        <taxon>Solanum</taxon>
    </lineage>
</organism>
<dbReference type="AlphaFoldDB" id="A0AAF0U9V9"/>
<feature type="region of interest" description="Disordered" evidence="1">
    <location>
        <begin position="137"/>
        <end position="202"/>
    </location>
</feature>
<evidence type="ECO:0000256" key="1">
    <source>
        <dbReference type="SAM" id="MobiDB-lite"/>
    </source>
</evidence>
<keyword evidence="3" id="KW-1185">Reference proteome</keyword>
<evidence type="ECO:0000313" key="2">
    <source>
        <dbReference type="EMBL" id="WMV41908.1"/>
    </source>
</evidence>
<reference evidence="2" key="1">
    <citation type="submission" date="2023-08" db="EMBL/GenBank/DDBJ databases">
        <title>A de novo genome assembly of Solanum verrucosum Schlechtendal, a Mexican diploid species geographically isolated from the other diploid A-genome species in potato relatives.</title>
        <authorList>
            <person name="Hosaka K."/>
        </authorList>
    </citation>
    <scope>NUCLEOTIDE SEQUENCE</scope>
    <source>
        <tissue evidence="2">Young leaves</tissue>
    </source>
</reference>
<protein>
    <submittedName>
        <fullName evidence="2">Uncharacterized protein</fullName>
    </submittedName>
</protein>
<accession>A0AAF0U9V9</accession>
<dbReference type="Proteomes" id="UP001234989">
    <property type="component" value="Chromosome 8"/>
</dbReference>
<feature type="region of interest" description="Disordered" evidence="1">
    <location>
        <begin position="346"/>
        <end position="381"/>
    </location>
</feature>